<feature type="transmembrane region" description="Helical" evidence="1">
    <location>
        <begin position="43"/>
        <end position="65"/>
    </location>
</feature>
<dbReference type="Proteomes" id="UP001198034">
    <property type="component" value="Unassembled WGS sequence"/>
</dbReference>
<dbReference type="EMBL" id="JAJAWG010000005">
    <property type="protein sequence ID" value="MCB5196514.1"/>
    <property type="molecule type" value="Genomic_DNA"/>
</dbReference>
<dbReference type="InterPro" id="IPR007360">
    <property type="entry name" value="SirB"/>
</dbReference>
<keyword evidence="1" id="KW-0472">Membrane</keyword>
<name>A0ABS8BLM8_9NEIS</name>
<comment type="caution">
    <text evidence="2">The sequence shown here is derived from an EMBL/GenBank/DDBJ whole genome shotgun (WGS) entry which is preliminary data.</text>
</comment>
<evidence type="ECO:0000313" key="2">
    <source>
        <dbReference type="EMBL" id="MCB5196514.1"/>
    </source>
</evidence>
<dbReference type="PIRSF" id="PIRSF005610">
    <property type="entry name" value="SirB"/>
    <property type="match status" value="1"/>
</dbReference>
<evidence type="ECO:0000313" key="3">
    <source>
        <dbReference type="Proteomes" id="UP001198034"/>
    </source>
</evidence>
<feature type="transmembrane region" description="Helical" evidence="1">
    <location>
        <begin position="12"/>
        <end position="31"/>
    </location>
</feature>
<gene>
    <name evidence="2" type="ORF">LG219_09560</name>
</gene>
<feature type="transmembrane region" description="Helical" evidence="1">
    <location>
        <begin position="71"/>
        <end position="89"/>
    </location>
</feature>
<organism evidence="2 3">
    <name type="scientific">Deefgea salmonis</name>
    <dbReference type="NCBI Taxonomy" id="2875502"/>
    <lineage>
        <taxon>Bacteria</taxon>
        <taxon>Pseudomonadati</taxon>
        <taxon>Pseudomonadota</taxon>
        <taxon>Betaproteobacteria</taxon>
        <taxon>Neisseriales</taxon>
        <taxon>Chitinibacteraceae</taxon>
        <taxon>Deefgea</taxon>
    </lineage>
</organism>
<keyword evidence="3" id="KW-1185">Reference proteome</keyword>
<keyword evidence="1" id="KW-0812">Transmembrane</keyword>
<feature type="transmembrane region" description="Helical" evidence="1">
    <location>
        <begin position="101"/>
        <end position="120"/>
    </location>
</feature>
<sequence length="127" mass="14042">MEYYLGIKHLHLTLIGLSGLLFLLRGVLMLKQSAMLQHPVLRITPHIIDTGLLIAGFSLALMAGMKPGEQPWLMAKLIALALYIILGTIAIKRGKTYRTRVIAFIAAIAVFVYMIVVAVSKNPMIWA</sequence>
<dbReference type="Pfam" id="PF04247">
    <property type="entry name" value="SirB"/>
    <property type="match status" value="1"/>
</dbReference>
<proteinExistence type="predicted"/>
<keyword evidence="1" id="KW-1133">Transmembrane helix</keyword>
<protein>
    <submittedName>
        <fullName evidence="2">SirB2 family protein</fullName>
    </submittedName>
</protein>
<evidence type="ECO:0000256" key="1">
    <source>
        <dbReference type="SAM" id="Phobius"/>
    </source>
</evidence>
<dbReference type="RefSeq" id="WP_226764266.1">
    <property type="nucleotide sequence ID" value="NZ_JAJAWG010000005.1"/>
</dbReference>
<dbReference type="PANTHER" id="PTHR39594">
    <property type="entry name" value="PROTEIN YCHQ"/>
    <property type="match status" value="1"/>
</dbReference>
<dbReference type="PANTHER" id="PTHR39594:SF1">
    <property type="entry name" value="PROTEIN YCHQ"/>
    <property type="match status" value="1"/>
</dbReference>
<reference evidence="2 3" key="1">
    <citation type="submission" date="2021-10" db="EMBL/GenBank/DDBJ databases">
        <authorList>
            <person name="Chen M."/>
        </authorList>
    </citation>
    <scope>NUCLEOTIDE SEQUENCE [LARGE SCALE GENOMIC DNA]</scope>
    <source>
        <strain evidence="2 3">H3-26</strain>
    </source>
</reference>
<accession>A0ABS8BLM8</accession>